<protein>
    <recommendedName>
        <fullName evidence="4">Type IX secretion system membrane protein PorP/SprF</fullName>
    </recommendedName>
</protein>
<dbReference type="STRING" id="1703345.A3860_19885"/>
<proteinExistence type="predicted"/>
<feature type="chain" id="PRO_5012258098" description="Type IX secretion system membrane protein PorP/SprF" evidence="1">
    <location>
        <begin position="20"/>
        <end position="340"/>
    </location>
</feature>
<dbReference type="InterPro" id="IPR019861">
    <property type="entry name" value="PorP/SprF_Bacteroidetes"/>
</dbReference>
<evidence type="ECO:0000313" key="3">
    <source>
        <dbReference type="Proteomes" id="UP000192796"/>
    </source>
</evidence>
<sequence length="340" mass="37209">MKKLYTCLMLIGSVIAVQAQQKPHYTQYILNNYILNPALTGIENYFDVKASARDQWVGLNGAPRTAYLTIQGPIGKEDTKTTPTSFQLPGQNPRGEAYWENYTPSKPHSGIGLILLNDHTGNFNNFTANVTYAYHIGITPTINLAAGFGAGINHLHRDLSKTDFGDGVTVDPAQTSGNINKLKPDLNAGLWLYSSDFFVGVSAQQIIPTAMTYGDNTAPVPGKAIPHFFATAGYRFLLNDDINALPSVMVKYVSGTPTTPQFDANIKLQYLDLLWLGASYRLQDGYAGMVGLNVGNTFNIGYSYDFTKTALNTASRGTHEVIIGFLIGNRYGDTCPRNVW</sequence>
<accession>A0A1V9G0Z1</accession>
<keyword evidence="1" id="KW-0732">Signal</keyword>
<dbReference type="RefSeq" id="WP_081146855.1">
    <property type="nucleotide sequence ID" value="NZ_LVYD01000042.1"/>
</dbReference>
<evidence type="ECO:0008006" key="4">
    <source>
        <dbReference type="Google" id="ProtNLM"/>
    </source>
</evidence>
<dbReference type="OrthoDB" id="626665at2"/>
<organism evidence="2 3">
    <name type="scientific">Niastella vici</name>
    <dbReference type="NCBI Taxonomy" id="1703345"/>
    <lineage>
        <taxon>Bacteria</taxon>
        <taxon>Pseudomonadati</taxon>
        <taxon>Bacteroidota</taxon>
        <taxon>Chitinophagia</taxon>
        <taxon>Chitinophagales</taxon>
        <taxon>Chitinophagaceae</taxon>
        <taxon>Niastella</taxon>
    </lineage>
</organism>
<dbReference type="Proteomes" id="UP000192796">
    <property type="component" value="Unassembled WGS sequence"/>
</dbReference>
<gene>
    <name evidence="2" type="ORF">A3860_19885</name>
</gene>
<name>A0A1V9G0Z1_9BACT</name>
<reference evidence="2 3" key="1">
    <citation type="submission" date="2016-03" db="EMBL/GenBank/DDBJ databases">
        <title>Niastella vici sp. nov., isolated from farmland soil.</title>
        <authorList>
            <person name="Chen L."/>
            <person name="Wang D."/>
            <person name="Yang S."/>
            <person name="Wang G."/>
        </authorList>
    </citation>
    <scope>NUCLEOTIDE SEQUENCE [LARGE SCALE GENOMIC DNA]</scope>
    <source>
        <strain evidence="2 3">DJ57</strain>
    </source>
</reference>
<dbReference type="NCBIfam" id="TIGR03519">
    <property type="entry name" value="T9SS_PorP_fam"/>
    <property type="match status" value="1"/>
</dbReference>
<dbReference type="AlphaFoldDB" id="A0A1V9G0Z1"/>
<evidence type="ECO:0000313" key="2">
    <source>
        <dbReference type="EMBL" id="OQP64240.1"/>
    </source>
</evidence>
<dbReference type="EMBL" id="LVYD01000042">
    <property type="protein sequence ID" value="OQP64240.1"/>
    <property type="molecule type" value="Genomic_DNA"/>
</dbReference>
<evidence type="ECO:0000256" key="1">
    <source>
        <dbReference type="SAM" id="SignalP"/>
    </source>
</evidence>
<feature type="signal peptide" evidence="1">
    <location>
        <begin position="1"/>
        <end position="19"/>
    </location>
</feature>
<dbReference type="Pfam" id="PF11751">
    <property type="entry name" value="PorP_SprF"/>
    <property type="match status" value="1"/>
</dbReference>
<keyword evidence="3" id="KW-1185">Reference proteome</keyword>
<comment type="caution">
    <text evidence="2">The sequence shown here is derived from an EMBL/GenBank/DDBJ whole genome shotgun (WGS) entry which is preliminary data.</text>
</comment>